<evidence type="ECO:0000256" key="6">
    <source>
        <dbReference type="ARBA" id="ARBA00023136"/>
    </source>
</evidence>
<keyword evidence="2" id="KW-0813">Transport</keyword>
<feature type="transmembrane region" description="Helical" evidence="7">
    <location>
        <begin position="21"/>
        <end position="41"/>
    </location>
</feature>
<evidence type="ECO:0000256" key="7">
    <source>
        <dbReference type="SAM" id="Phobius"/>
    </source>
</evidence>
<keyword evidence="4 7" id="KW-0812">Transmembrane</keyword>
<feature type="domain" description="Major facilitator superfamily (MFS) profile" evidence="8">
    <location>
        <begin position="28"/>
        <end position="442"/>
    </location>
</feature>
<dbReference type="Gene3D" id="1.20.1250.20">
    <property type="entry name" value="MFS general substrate transporter like domains"/>
    <property type="match status" value="2"/>
</dbReference>
<evidence type="ECO:0000313" key="9">
    <source>
        <dbReference type="EMBL" id="MBT8798718.1"/>
    </source>
</evidence>
<evidence type="ECO:0000256" key="5">
    <source>
        <dbReference type="ARBA" id="ARBA00022989"/>
    </source>
</evidence>
<dbReference type="PIRSF" id="PIRSF002808">
    <property type="entry name" value="Hexose_phosphate_transp"/>
    <property type="match status" value="1"/>
</dbReference>
<dbReference type="Proteomes" id="UP000740605">
    <property type="component" value="Unassembled WGS sequence"/>
</dbReference>
<feature type="transmembrane region" description="Helical" evidence="7">
    <location>
        <begin position="298"/>
        <end position="318"/>
    </location>
</feature>
<organism evidence="9 10">
    <name type="scientific">Microbacterium flavum</name>
    <dbReference type="NCBI Taxonomy" id="415216"/>
    <lineage>
        <taxon>Bacteria</taxon>
        <taxon>Bacillati</taxon>
        <taxon>Actinomycetota</taxon>
        <taxon>Actinomycetes</taxon>
        <taxon>Micrococcales</taxon>
        <taxon>Microbacteriaceae</taxon>
        <taxon>Microbacterium</taxon>
    </lineage>
</organism>
<evidence type="ECO:0000259" key="8">
    <source>
        <dbReference type="PROSITE" id="PS50850"/>
    </source>
</evidence>
<dbReference type="RefSeq" id="WP_215487945.1">
    <property type="nucleotide sequence ID" value="NZ_BAAAPJ010000008.1"/>
</dbReference>
<dbReference type="PANTHER" id="PTHR43184:SF12">
    <property type="entry name" value="SUGAR PHOSPHATE EXCHANGER 3"/>
    <property type="match status" value="1"/>
</dbReference>
<feature type="transmembrane region" description="Helical" evidence="7">
    <location>
        <begin position="354"/>
        <end position="381"/>
    </location>
</feature>
<evidence type="ECO:0000256" key="4">
    <source>
        <dbReference type="ARBA" id="ARBA00022692"/>
    </source>
</evidence>
<keyword evidence="6 7" id="KW-0472">Membrane</keyword>
<feature type="transmembrane region" description="Helical" evidence="7">
    <location>
        <begin position="97"/>
        <end position="123"/>
    </location>
</feature>
<comment type="subcellular location">
    <subcellularLocation>
        <location evidence="1">Cell membrane</location>
        <topology evidence="1">Multi-pass membrane protein</topology>
    </subcellularLocation>
</comment>
<evidence type="ECO:0000256" key="3">
    <source>
        <dbReference type="ARBA" id="ARBA00022597"/>
    </source>
</evidence>
<keyword evidence="5 7" id="KW-1133">Transmembrane helix</keyword>
<dbReference type="EMBL" id="JAFLHG010000010">
    <property type="protein sequence ID" value="MBT8798718.1"/>
    <property type="molecule type" value="Genomic_DNA"/>
</dbReference>
<dbReference type="PANTHER" id="PTHR43184">
    <property type="entry name" value="MAJOR FACILITATOR SUPERFAMILY TRANSPORTER 16, ISOFORM B"/>
    <property type="match status" value="1"/>
</dbReference>
<sequence>MIDNPPLATRTEGRPGRTRSLMYWQVRIFAITWIAYAAFYITRQAFAAAKLGILDDPDASTILTREMLGNIDAAYLIAYAVGQFVWGSVADKWGTRVVVLGGLLGSAVAALLMGVVPALILFLPLMIVQGLAQSSGWGPLLKNVSLFFSPSVRGRVIGFWSTTYVFGGLIGAPVAGWFAYSVFDSWRAAFVAAALIVTAVAVLFFVFQRNTPEDVGLSAAEPVDGEEGIPGSEAKKVVAAPARRGSAFRALLDAMRNRDVVRLGAVYFLLKPARYAILLWGPIIAIERIPSLDFLSATVLPVVFGIAGLAAPIVAGWVSDSVFGARRAPVAIIALGVTALALALFYPLTAGGSIWALALMFGALGFALYSADSVVSAVAAVDFGDDESAAASIGFVNGAGAIGAVLGGLLPGYFAGSTLFLFFGGATVVAALILLPSWNRRASDRSVLLEEVAR</sequence>
<evidence type="ECO:0000256" key="2">
    <source>
        <dbReference type="ARBA" id="ARBA00022448"/>
    </source>
</evidence>
<feature type="transmembrane region" description="Helical" evidence="7">
    <location>
        <begin position="330"/>
        <end position="348"/>
    </location>
</feature>
<feature type="transmembrane region" description="Helical" evidence="7">
    <location>
        <begin position="157"/>
        <end position="180"/>
    </location>
</feature>
<reference evidence="9 10" key="1">
    <citation type="submission" date="2021-03" db="EMBL/GenBank/DDBJ databases">
        <title>Microbacterium pauli sp. nov., isolated from microfiltered milk.</title>
        <authorList>
            <person name="Bellassi P."/>
            <person name="Fontana A."/>
            <person name="Callegari M.L."/>
            <person name="Lorenzo M."/>
            <person name="Cappa F."/>
        </authorList>
    </citation>
    <scope>NUCLEOTIDE SEQUENCE [LARGE SCALE GENOMIC DNA]</scope>
    <source>
        <strain evidence="9 10">DSM 18909</strain>
    </source>
</reference>
<accession>A0ABS5XW00</accession>
<feature type="transmembrane region" description="Helical" evidence="7">
    <location>
        <begin position="388"/>
        <end position="407"/>
    </location>
</feature>
<comment type="caution">
    <text evidence="9">The sequence shown here is derived from an EMBL/GenBank/DDBJ whole genome shotgun (WGS) entry which is preliminary data.</text>
</comment>
<dbReference type="InterPro" id="IPR036259">
    <property type="entry name" value="MFS_trans_sf"/>
</dbReference>
<feature type="transmembrane region" description="Helical" evidence="7">
    <location>
        <begin position="186"/>
        <end position="207"/>
    </location>
</feature>
<evidence type="ECO:0000256" key="1">
    <source>
        <dbReference type="ARBA" id="ARBA00004651"/>
    </source>
</evidence>
<keyword evidence="10" id="KW-1185">Reference proteome</keyword>
<feature type="transmembrane region" description="Helical" evidence="7">
    <location>
        <begin position="265"/>
        <end position="286"/>
    </location>
</feature>
<proteinExistence type="predicted"/>
<evidence type="ECO:0000313" key="10">
    <source>
        <dbReference type="Proteomes" id="UP000740605"/>
    </source>
</evidence>
<dbReference type="PROSITE" id="PS50850">
    <property type="entry name" value="MFS"/>
    <property type="match status" value="1"/>
</dbReference>
<keyword evidence="3" id="KW-0762">Sugar transport</keyword>
<dbReference type="InterPro" id="IPR000849">
    <property type="entry name" value="Sugar_P_transporter"/>
</dbReference>
<protein>
    <submittedName>
        <fullName evidence="9">MFS transporter</fullName>
    </submittedName>
</protein>
<dbReference type="InterPro" id="IPR011701">
    <property type="entry name" value="MFS"/>
</dbReference>
<dbReference type="SUPFAM" id="SSF103473">
    <property type="entry name" value="MFS general substrate transporter"/>
    <property type="match status" value="1"/>
</dbReference>
<name>A0ABS5XW00_9MICO</name>
<gene>
    <name evidence="9" type="ORF">J0P97_11625</name>
</gene>
<dbReference type="Pfam" id="PF07690">
    <property type="entry name" value="MFS_1"/>
    <property type="match status" value="1"/>
</dbReference>
<feature type="transmembrane region" description="Helical" evidence="7">
    <location>
        <begin position="413"/>
        <end position="435"/>
    </location>
</feature>
<dbReference type="InterPro" id="IPR020846">
    <property type="entry name" value="MFS_dom"/>
</dbReference>